<organism evidence="1 2">
    <name type="scientific">Desulfuromusa kysingii</name>
    <dbReference type="NCBI Taxonomy" id="37625"/>
    <lineage>
        <taxon>Bacteria</taxon>
        <taxon>Pseudomonadati</taxon>
        <taxon>Thermodesulfobacteriota</taxon>
        <taxon>Desulfuromonadia</taxon>
        <taxon>Desulfuromonadales</taxon>
        <taxon>Geopsychrobacteraceae</taxon>
        <taxon>Desulfuromusa</taxon>
    </lineage>
</organism>
<evidence type="ECO:0000313" key="1">
    <source>
        <dbReference type="EMBL" id="SDZ78568.1"/>
    </source>
</evidence>
<gene>
    <name evidence="1" type="ORF">SAMN05660420_00298</name>
</gene>
<dbReference type="InterPro" id="IPR054686">
    <property type="entry name" value="GSU3473-like"/>
</dbReference>
<dbReference type="NCBIfam" id="NF045719">
    <property type="entry name" value="GSU3473_fam"/>
    <property type="match status" value="1"/>
</dbReference>
<dbReference type="EMBL" id="FNQN01000001">
    <property type="protein sequence ID" value="SDZ78568.1"/>
    <property type="molecule type" value="Genomic_DNA"/>
</dbReference>
<keyword evidence="2" id="KW-1185">Reference proteome</keyword>
<evidence type="ECO:0000313" key="2">
    <source>
        <dbReference type="Proteomes" id="UP000199409"/>
    </source>
</evidence>
<sequence length="69" mass="7535">MGYFKQKPKVNVVYRNGVKDHISPALLATLISSKQIDKFERTSGWVQIGVDPVRGAASAGYSGPERRAS</sequence>
<name>A0A1H3VWY7_9BACT</name>
<dbReference type="OrthoDB" id="5405882at2"/>
<accession>A0A1H3VWY7</accession>
<dbReference type="AlphaFoldDB" id="A0A1H3VWY7"/>
<dbReference type="RefSeq" id="WP_092344619.1">
    <property type="nucleotide sequence ID" value="NZ_FNQN01000001.1"/>
</dbReference>
<protein>
    <submittedName>
        <fullName evidence="1">Uncharacterized protein</fullName>
    </submittedName>
</protein>
<proteinExistence type="predicted"/>
<reference evidence="1 2" key="1">
    <citation type="submission" date="2016-10" db="EMBL/GenBank/DDBJ databases">
        <authorList>
            <person name="de Groot N.N."/>
        </authorList>
    </citation>
    <scope>NUCLEOTIDE SEQUENCE [LARGE SCALE GENOMIC DNA]</scope>
    <source>
        <strain evidence="1 2">DSM 7343</strain>
    </source>
</reference>
<dbReference type="Proteomes" id="UP000199409">
    <property type="component" value="Unassembled WGS sequence"/>
</dbReference>